<evidence type="ECO:0000256" key="1">
    <source>
        <dbReference type="ARBA" id="ARBA00001946"/>
    </source>
</evidence>
<keyword evidence="9" id="KW-0378">Hydrolase</keyword>
<proteinExistence type="inferred from homology"/>
<dbReference type="Gene3D" id="2.40.50.690">
    <property type="match status" value="1"/>
</dbReference>
<protein>
    <recommendedName>
        <fullName evidence="14">Protein DIS3 homolog</fullName>
    </recommendedName>
    <alternativeName>
        <fullName evidence="15">Ribosomal RNA-processing protein 44</fullName>
    </alternativeName>
</protein>
<dbReference type="PROSITE" id="PS01175">
    <property type="entry name" value="RIBONUCLEASE_II"/>
    <property type="match status" value="1"/>
</dbReference>
<keyword evidence="8" id="KW-0255">Endonuclease</keyword>
<comment type="cofactor">
    <cofactor evidence="1">
        <name>Mg(2+)</name>
        <dbReference type="ChEBI" id="CHEBI:18420"/>
    </cofactor>
</comment>
<keyword evidence="6" id="KW-0698">rRNA processing</keyword>
<dbReference type="Gene3D" id="2.40.50.140">
    <property type="entry name" value="Nucleic acid-binding proteins"/>
    <property type="match status" value="1"/>
</dbReference>
<name>A0A834NF86_VESVU</name>
<dbReference type="GO" id="GO:0004519">
    <property type="term" value="F:endonuclease activity"/>
    <property type="evidence" value="ECO:0007669"/>
    <property type="project" value="UniProtKB-KW"/>
</dbReference>
<dbReference type="GO" id="GO:0016075">
    <property type="term" value="P:rRNA catabolic process"/>
    <property type="evidence" value="ECO:0007669"/>
    <property type="project" value="TreeGrafter"/>
</dbReference>
<keyword evidence="5" id="KW-0963">Cytoplasm</keyword>
<dbReference type="InterPro" id="IPR001900">
    <property type="entry name" value="RNase_II/R"/>
</dbReference>
<dbReference type="InterPro" id="IPR002716">
    <property type="entry name" value="PIN_dom"/>
</dbReference>
<dbReference type="GO" id="GO:0003723">
    <property type="term" value="F:RNA binding"/>
    <property type="evidence" value="ECO:0007669"/>
    <property type="project" value="UniProtKB-KW"/>
</dbReference>
<dbReference type="PANTHER" id="PTHR23355">
    <property type="entry name" value="RIBONUCLEASE"/>
    <property type="match status" value="1"/>
</dbReference>
<keyword evidence="11" id="KW-0269">Exonuclease</keyword>
<dbReference type="SUPFAM" id="SSF88723">
    <property type="entry name" value="PIN domain-like"/>
    <property type="match status" value="1"/>
</dbReference>
<dbReference type="Pfam" id="PF17215">
    <property type="entry name" value="Rrp44_S1"/>
    <property type="match status" value="1"/>
</dbReference>
<evidence type="ECO:0000313" key="19">
    <source>
        <dbReference type="EMBL" id="KAF7407147.1"/>
    </source>
</evidence>
<evidence type="ECO:0000256" key="4">
    <source>
        <dbReference type="ARBA" id="ARBA00005785"/>
    </source>
</evidence>
<dbReference type="SMART" id="SM00670">
    <property type="entry name" value="PINc"/>
    <property type="match status" value="1"/>
</dbReference>
<dbReference type="InterPro" id="IPR033770">
    <property type="entry name" value="RRP44_S1"/>
</dbReference>
<dbReference type="AlphaFoldDB" id="A0A834NF86"/>
<comment type="similarity">
    <text evidence="4 16">Belongs to the RNR ribonuclease family.</text>
</comment>
<feature type="domain" description="RNB" evidence="18">
    <location>
        <begin position="477"/>
        <end position="809"/>
    </location>
</feature>
<dbReference type="InterPro" id="IPR050180">
    <property type="entry name" value="RNR_Ribonuclease"/>
</dbReference>
<dbReference type="SMART" id="SM00955">
    <property type="entry name" value="RNB"/>
    <property type="match status" value="1"/>
</dbReference>
<evidence type="ECO:0000256" key="16">
    <source>
        <dbReference type="RuleBase" id="RU003901"/>
    </source>
</evidence>
<dbReference type="Pfam" id="PF00773">
    <property type="entry name" value="RNB"/>
    <property type="match status" value="1"/>
</dbReference>
<keyword evidence="7" id="KW-0540">Nuclease</keyword>
<evidence type="ECO:0000256" key="14">
    <source>
        <dbReference type="ARBA" id="ARBA00077221"/>
    </source>
</evidence>
<evidence type="ECO:0000256" key="8">
    <source>
        <dbReference type="ARBA" id="ARBA00022759"/>
    </source>
</evidence>
<dbReference type="GO" id="GO:0071034">
    <property type="term" value="P:CUT catabolic process"/>
    <property type="evidence" value="ECO:0007669"/>
    <property type="project" value="UniProtKB-ARBA"/>
</dbReference>
<gene>
    <name evidence="19" type="ORF">HZH66_001684</name>
</gene>
<dbReference type="Pfam" id="PF13638">
    <property type="entry name" value="PIN_4"/>
    <property type="match status" value="1"/>
</dbReference>
<evidence type="ECO:0000256" key="11">
    <source>
        <dbReference type="ARBA" id="ARBA00022839"/>
    </source>
</evidence>
<dbReference type="SUPFAM" id="SSF50249">
    <property type="entry name" value="Nucleic acid-binding proteins"/>
    <property type="match status" value="3"/>
</dbReference>
<evidence type="ECO:0000256" key="5">
    <source>
        <dbReference type="ARBA" id="ARBA00022490"/>
    </source>
</evidence>
<evidence type="ECO:0000256" key="9">
    <source>
        <dbReference type="ARBA" id="ARBA00022801"/>
    </source>
</evidence>
<dbReference type="PANTHER" id="PTHR23355:SF35">
    <property type="entry name" value="EXOSOME COMPLEX EXONUCLEASE RRP44"/>
    <property type="match status" value="1"/>
</dbReference>
<accession>A0A834NF86</accession>
<keyword evidence="12" id="KW-0694">RNA-binding</keyword>
<feature type="domain" description="PIN" evidence="17">
    <location>
        <begin position="71"/>
        <end position="187"/>
    </location>
</feature>
<dbReference type="Pfam" id="PF17216">
    <property type="entry name" value="Rrp44_CSD1"/>
    <property type="match status" value="1"/>
</dbReference>
<dbReference type="InterPro" id="IPR012340">
    <property type="entry name" value="NA-bd_OB-fold"/>
</dbReference>
<dbReference type="CDD" id="cd09862">
    <property type="entry name" value="PIN_Rrp44-like"/>
    <property type="match status" value="1"/>
</dbReference>
<dbReference type="Proteomes" id="UP000614350">
    <property type="component" value="Unassembled WGS sequence"/>
</dbReference>
<evidence type="ECO:0000313" key="20">
    <source>
        <dbReference type="Proteomes" id="UP000614350"/>
    </source>
</evidence>
<evidence type="ECO:0000259" key="18">
    <source>
        <dbReference type="SMART" id="SM00955"/>
    </source>
</evidence>
<keyword evidence="13" id="KW-0539">Nucleus</keyword>
<reference evidence="19" key="1">
    <citation type="journal article" date="2020" name="G3 (Bethesda)">
        <title>High-Quality Assemblies for Three Invasive Social Wasps from the &lt;i&gt;Vespula&lt;/i&gt; Genus.</title>
        <authorList>
            <person name="Harrop T.W.R."/>
            <person name="Guhlin J."/>
            <person name="McLaughlin G.M."/>
            <person name="Permina E."/>
            <person name="Stockwell P."/>
            <person name="Gilligan J."/>
            <person name="Le Lec M.F."/>
            <person name="Gruber M.A.M."/>
            <person name="Quinn O."/>
            <person name="Lovegrove M."/>
            <person name="Duncan E.J."/>
            <person name="Remnant E.J."/>
            <person name="Van Eeckhoven J."/>
            <person name="Graham B."/>
            <person name="Knapp R.A."/>
            <person name="Langford K.W."/>
            <person name="Kronenberg Z."/>
            <person name="Press M.O."/>
            <person name="Eacker S.M."/>
            <person name="Wilson-Rankin E.E."/>
            <person name="Purcell J."/>
            <person name="Lester P.J."/>
            <person name="Dearden P.K."/>
        </authorList>
    </citation>
    <scope>NUCLEOTIDE SEQUENCE</scope>
    <source>
        <strain evidence="19">Marl-1</strain>
    </source>
</reference>
<dbReference type="GO" id="GO:0005730">
    <property type="term" value="C:nucleolus"/>
    <property type="evidence" value="ECO:0007669"/>
    <property type="project" value="UniProtKB-SubCell"/>
</dbReference>
<dbReference type="InterPro" id="IPR022966">
    <property type="entry name" value="RNase_II/R_CS"/>
</dbReference>
<dbReference type="GO" id="GO:0000176">
    <property type="term" value="C:nuclear exosome (RNase complex)"/>
    <property type="evidence" value="ECO:0007669"/>
    <property type="project" value="UniProtKB-ARBA"/>
</dbReference>
<dbReference type="FunFam" id="3.40.50.1010:FF:000010">
    <property type="entry name" value="Exosome complex exonuclease DIS3"/>
    <property type="match status" value="1"/>
</dbReference>
<dbReference type="GO" id="GO:0006364">
    <property type="term" value="P:rRNA processing"/>
    <property type="evidence" value="ECO:0007669"/>
    <property type="project" value="UniProtKB-KW"/>
</dbReference>
<keyword evidence="10" id="KW-0271">Exosome</keyword>
<dbReference type="InterPro" id="IPR033771">
    <property type="entry name" value="Rrp44_CSD1"/>
</dbReference>
<dbReference type="InterPro" id="IPR029060">
    <property type="entry name" value="PIN-like_dom_sf"/>
</dbReference>
<dbReference type="InterPro" id="IPR041505">
    <property type="entry name" value="Dis3_CSD2"/>
</dbReference>
<sequence length="996" mass="115095">MLATKVFFRKTKGGNIYKTVREHYLRDDIWCGSMICKQNSKYFTNHCKQKNRECILDEDSSAKSTLFSSSYYLLLDTNIILDQIDILSENVFYNVIILQTVLEEVRHKSPTVYKRLKEIIADVKRKFYIFVNEHHKETYVERVPGENINDRNDRAIRVATNWYNKHLNIDEQKILIVLLTDDLENKKKAVQENIPVCSMEEYIKSLENSSFLLDKLSKRNFILETEGQEFFPCHLSPSELHNGIKNEKFFQGTFSVSKENFLEGSVNVDGIEKPILVQGRMGLNRAIDGDIVAIELFPEDQWSTPSDIVLQDEDETDITDILDDEKELNNSYIVKETERIPTGKIVGIIRRKWRQYCGILQPSIIQGNVKHLFVPAERKIPKVRIETRQSELLSKQRIIVAIDSWPRNSRYPLGHFVRALGNIGDKETENEVLLLEYDVPHSRFSDAVLGFLPKMPWSIPENVNIIGFHNIQVIAEREDLRHLDICSVDPPKCTDIDDALHCRLLPNGNYEVGVHIADVSHFIKPGTALDKEAALRGTTVYLLDKRISMIPELLSNNLCSLRENEDRLTFSCIWEMNSDANIINTRFCKSVIRSRRAMTYEEAQIKIDDVNQNDVLAESLRNLNNFAKKLKKRRMDKGALTLASPEIYLREDNETHEPIDVQVKHLRDTNFMIEEFMLLANISVAEKIITEFPECAMLRRHPEPPQKNFEPLIKAGKNQGFVINTNSGKELAESLDKAQKEDNPYFNIMLRILTTRCLMQAVYFISGMHQQNEFYHYGLATPIYTHFTSPIRRYADIIVHRLLAICIGADVTCPELLDKQQNHALCHNLNYRNRMAQYAGRASIALNIHLFFREKVKDEEGYILFVRKNALQVLVPKYGLEGTVYLNKTESVTFTYNREDHTQSYGNIIFRTFDLIVVQLSLDRSNIQHEKLIFKLVKPEIPGFSVPPITPQVVEQSVSTVKGNLVMNAIEKRKSDKILTENSNIGKKKHKKRKKN</sequence>
<evidence type="ECO:0000259" key="17">
    <source>
        <dbReference type="SMART" id="SM00670"/>
    </source>
</evidence>
<evidence type="ECO:0000256" key="10">
    <source>
        <dbReference type="ARBA" id="ARBA00022835"/>
    </source>
</evidence>
<evidence type="ECO:0000256" key="6">
    <source>
        <dbReference type="ARBA" id="ARBA00022552"/>
    </source>
</evidence>
<keyword evidence="20" id="KW-1185">Reference proteome</keyword>
<comment type="subcellular location">
    <subcellularLocation>
        <location evidence="2">Cytoplasm</location>
    </subcellularLocation>
    <subcellularLocation>
        <location evidence="3">Nucleus</location>
        <location evidence="3">Nucleolus</location>
    </subcellularLocation>
</comment>
<evidence type="ECO:0000256" key="15">
    <source>
        <dbReference type="ARBA" id="ARBA00077930"/>
    </source>
</evidence>
<evidence type="ECO:0000256" key="7">
    <source>
        <dbReference type="ARBA" id="ARBA00022722"/>
    </source>
</evidence>
<comment type="caution">
    <text evidence="19">The sequence shown here is derived from an EMBL/GenBank/DDBJ whole genome shotgun (WGS) entry which is preliminary data.</text>
</comment>
<evidence type="ECO:0000256" key="12">
    <source>
        <dbReference type="ARBA" id="ARBA00022884"/>
    </source>
</evidence>
<dbReference type="GO" id="GO:0000177">
    <property type="term" value="C:cytoplasmic exosome (RNase complex)"/>
    <property type="evidence" value="ECO:0007669"/>
    <property type="project" value="TreeGrafter"/>
</dbReference>
<dbReference type="Gene3D" id="3.40.50.1010">
    <property type="entry name" value="5'-nuclease"/>
    <property type="match status" value="1"/>
</dbReference>
<organism evidence="19 20">
    <name type="scientific">Vespula vulgaris</name>
    <name type="common">Yellow jacket</name>
    <name type="synonym">Wasp</name>
    <dbReference type="NCBI Taxonomy" id="7454"/>
    <lineage>
        <taxon>Eukaryota</taxon>
        <taxon>Metazoa</taxon>
        <taxon>Ecdysozoa</taxon>
        <taxon>Arthropoda</taxon>
        <taxon>Hexapoda</taxon>
        <taxon>Insecta</taxon>
        <taxon>Pterygota</taxon>
        <taxon>Neoptera</taxon>
        <taxon>Endopterygota</taxon>
        <taxon>Hymenoptera</taxon>
        <taxon>Apocrita</taxon>
        <taxon>Aculeata</taxon>
        <taxon>Vespoidea</taxon>
        <taxon>Vespidae</taxon>
        <taxon>Vespinae</taxon>
        <taxon>Vespula</taxon>
    </lineage>
</organism>
<dbReference type="GO" id="GO:0071031">
    <property type="term" value="P:nuclear mRNA surveillance of mRNA 3'-end processing"/>
    <property type="evidence" value="ECO:0007669"/>
    <property type="project" value="TreeGrafter"/>
</dbReference>
<dbReference type="FunFam" id="2.40.50.700:FF:000001">
    <property type="entry name" value="Exosome complex exonuclease exoribonuclease (Rrp44)"/>
    <property type="match status" value="1"/>
</dbReference>
<dbReference type="Gene3D" id="2.40.50.700">
    <property type="match status" value="1"/>
</dbReference>
<dbReference type="FunFam" id="2.40.50.140:FF:000125">
    <property type="entry name" value="exosome complex exonuclease RRP44 isoform X1"/>
    <property type="match status" value="1"/>
</dbReference>
<dbReference type="Pfam" id="PF17849">
    <property type="entry name" value="OB_Dis3"/>
    <property type="match status" value="1"/>
</dbReference>
<evidence type="ECO:0000256" key="13">
    <source>
        <dbReference type="ARBA" id="ARBA00023242"/>
    </source>
</evidence>
<evidence type="ECO:0000256" key="3">
    <source>
        <dbReference type="ARBA" id="ARBA00004604"/>
    </source>
</evidence>
<dbReference type="EMBL" id="JACSEA010000002">
    <property type="protein sequence ID" value="KAF7407147.1"/>
    <property type="molecule type" value="Genomic_DNA"/>
</dbReference>
<evidence type="ECO:0000256" key="2">
    <source>
        <dbReference type="ARBA" id="ARBA00004496"/>
    </source>
</evidence>
<dbReference type="GO" id="GO:0000175">
    <property type="term" value="F:3'-5'-RNA exonuclease activity"/>
    <property type="evidence" value="ECO:0007669"/>
    <property type="project" value="TreeGrafter"/>
</dbReference>